<dbReference type="GO" id="GO:0005576">
    <property type="term" value="C:extracellular region"/>
    <property type="evidence" value="ECO:0007669"/>
    <property type="project" value="UniProtKB-SubCell"/>
</dbReference>
<dbReference type="AlphaFoldDB" id="A5B7G4"/>
<evidence type="ECO:0000256" key="1">
    <source>
        <dbReference type="ARBA" id="ARBA00004613"/>
    </source>
</evidence>
<accession>A5B7G4</accession>
<proteinExistence type="inferred from homology"/>
<dbReference type="PANTHER" id="PTHR31232:SF18">
    <property type="entry name" value="S-PROTEIN HOMOLOG"/>
    <property type="match status" value="1"/>
</dbReference>
<comment type="subcellular location">
    <subcellularLocation>
        <location evidence="1 6">Secreted</location>
    </subcellularLocation>
</comment>
<evidence type="ECO:0000313" key="7">
    <source>
        <dbReference type="EMBL" id="CAN72079.1"/>
    </source>
</evidence>
<reference evidence="7" key="1">
    <citation type="journal article" date="2007" name="PLoS ONE">
        <title>The first genome sequence of an elite grapevine cultivar (Pinot noir Vitis vinifera L.): coping with a highly heterozygous genome.</title>
        <authorList>
            <person name="Velasco R."/>
            <person name="Zharkikh A."/>
            <person name="Troggio M."/>
            <person name="Cartwright D.A."/>
            <person name="Cestaro A."/>
            <person name="Pruss D."/>
            <person name="Pindo M."/>
            <person name="FitzGerald L.M."/>
            <person name="Vezzulli S."/>
            <person name="Reid J."/>
            <person name="Malacarne G."/>
            <person name="Iliev D."/>
            <person name="Coppola G."/>
            <person name="Wardell B."/>
            <person name="Micheletti D."/>
            <person name="Macalma T."/>
            <person name="Facci M."/>
            <person name="Mitchell J.T."/>
            <person name="Perazzolli M."/>
            <person name="Eldredge G."/>
            <person name="Gatto P."/>
            <person name="Oyzerski R."/>
            <person name="Moretto M."/>
            <person name="Gutin N."/>
            <person name="Stefanini M."/>
            <person name="Chen Y."/>
            <person name="Segala C."/>
            <person name="Davenport C."/>
            <person name="Dematte L."/>
            <person name="Mraz A."/>
            <person name="Battilana J."/>
            <person name="Stormo K."/>
            <person name="Costa F."/>
            <person name="Tao Q."/>
            <person name="Si-Ammour A."/>
            <person name="Harkins T."/>
            <person name="Lackey A."/>
            <person name="Perbost C."/>
            <person name="Taillon B."/>
            <person name="Stella A."/>
            <person name="Solovyev V."/>
            <person name="Fawcett J.A."/>
            <person name="Sterck L."/>
            <person name="Vandepoele K."/>
            <person name="Grando S.M."/>
            <person name="Toppo S."/>
            <person name="Moser C."/>
            <person name="Lanchbury J."/>
            <person name="Bogden R."/>
            <person name="Skolnick M."/>
            <person name="Sgaramella V."/>
            <person name="Bhatnagar S.K."/>
            <person name="Fontana P."/>
            <person name="Gutin A."/>
            <person name="Van de Peer Y."/>
            <person name="Salamini F."/>
            <person name="Viola R."/>
        </authorList>
    </citation>
    <scope>NUCLEOTIDE SEQUENCE</scope>
</reference>
<dbReference type="GO" id="GO:0060320">
    <property type="term" value="P:rejection of self pollen"/>
    <property type="evidence" value="ECO:0007669"/>
    <property type="project" value="UniProtKB-KW"/>
</dbReference>
<dbReference type="OrthoDB" id="1938697at2759"/>
<keyword evidence="3 6" id="KW-0713">Self-incompatibility</keyword>
<evidence type="ECO:0000256" key="3">
    <source>
        <dbReference type="ARBA" id="ARBA00022471"/>
    </source>
</evidence>
<keyword evidence="5" id="KW-0732">Signal</keyword>
<evidence type="ECO:0000256" key="5">
    <source>
        <dbReference type="ARBA" id="ARBA00022729"/>
    </source>
</evidence>
<sequence length="244" mass="27363">MLRGPPCVNSSVWTKKRGKIFLQDSCPSVFPKRGIEIRAICQKISLVGPAHSRCGSRNRPYRTISTVRFDLVRESSCLSVSTGRVGSCQIRSSLLLTGMGSEEEKAEVVRKMHGAASIVVLILMVVSLSDPVVTEKVHASVKNRLGSGRNMKVHCQSKDNDLGEQVVTDGSEFGWDFSVNAWGTTLFYCDTEWEKVQGYHFDAYSFERDYVRCESQCAWLISEEGIYALNGITGFWEFFYGWSD</sequence>
<gene>
    <name evidence="7" type="ORF">VITISV_033657</name>
</gene>
<keyword evidence="4 6" id="KW-0964">Secreted</keyword>
<dbReference type="Pfam" id="PF05938">
    <property type="entry name" value="Self-incomp_S1"/>
    <property type="match status" value="1"/>
</dbReference>
<dbReference type="PANTHER" id="PTHR31232">
    <property type="match status" value="1"/>
</dbReference>
<evidence type="ECO:0000256" key="6">
    <source>
        <dbReference type="RuleBase" id="RU367044"/>
    </source>
</evidence>
<dbReference type="InterPro" id="IPR010264">
    <property type="entry name" value="Self-incomp_S1"/>
</dbReference>
<dbReference type="EMBL" id="AM449314">
    <property type="protein sequence ID" value="CAN72079.1"/>
    <property type="molecule type" value="Genomic_DNA"/>
</dbReference>
<evidence type="ECO:0000256" key="4">
    <source>
        <dbReference type="ARBA" id="ARBA00022525"/>
    </source>
</evidence>
<protein>
    <recommendedName>
        <fullName evidence="6">S-protein homolog</fullName>
    </recommendedName>
</protein>
<name>A5B7G4_VITVI</name>
<comment type="similarity">
    <text evidence="2 6">Belongs to the plant self-incompatibility (S1) protein family.</text>
</comment>
<evidence type="ECO:0000256" key="2">
    <source>
        <dbReference type="ARBA" id="ARBA00005581"/>
    </source>
</evidence>
<organism evidence="7">
    <name type="scientific">Vitis vinifera</name>
    <name type="common">Grape</name>
    <dbReference type="NCBI Taxonomy" id="29760"/>
    <lineage>
        <taxon>Eukaryota</taxon>
        <taxon>Viridiplantae</taxon>
        <taxon>Streptophyta</taxon>
        <taxon>Embryophyta</taxon>
        <taxon>Tracheophyta</taxon>
        <taxon>Spermatophyta</taxon>
        <taxon>Magnoliopsida</taxon>
        <taxon>eudicotyledons</taxon>
        <taxon>Gunneridae</taxon>
        <taxon>Pentapetalae</taxon>
        <taxon>rosids</taxon>
        <taxon>Vitales</taxon>
        <taxon>Vitaceae</taxon>
        <taxon>Viteae</taxon>
        <taxon>Vitis</taxon>
    </lineage>
</organism>